<organism evidence="2 3">
    <name type="scientific">Capsicum annuum</name>
    <name type="common">Capsicum pepper</name>
    <dbReference type="NCBI Taxonomy" id="4072"/>
    <lineage>
        <taxon>Eukaryota</taxon>
        <taxon>Viridiplantae</taxon>
        <taxon>Streptophyta</taxon>
        <taxon>Embryophyta</taxon>
        <taxon>Tracheophyta</taxon>
        <taxon>Spermatophyta</taxon>
        <taxon>Magnoliopsida</taxon>
        <taxon>eudicotyledons</taxon>
        <taxon>Gunneridae</taxon>
        <taxon>Pentapetalae</taxon>
        <taxon>asterids</taxon>
        <taxon>lamiids</taxon>
        <taxon>Solanales</taxon>
        <taxon>Solanaceae</taxon>
        <taxon>Solanoideae</taxon>
        <taxon>Capsiceae</taxon>
        <taxon>Capsicum</taxon>
    </lineage>
</organism>
<evidence type="ECO:0000313" key="3">
    <source>
        <dbReference type="Proteomes" id="UP000222542"/>
    </source>
</evidence>
<feature type="compositionally biased region" description="Basic and acidic residues" evidence="1">
    <location>
        <begin position="166"/>
        <end position="176"/>
    </location>
</feature>
<name>A0A2G2YJK6_CAPAN</name>
<reference evidence="2 3" key="2">
    <citation type="journal article" date="2017" name="Genome Biol.">
        <title>New reference genome sequences of hot pepper reveal the massive evolution of plant disease-resistance genes by retroduplication.</title>
        <authorList>
            <person name="Kim S."/>
            <person name="Park J."/>
            <person name="Yeom S.I."/>
            <person name="Kim Y.M."/>
            <person name="Seo E."/>
            <person name="Kim K.T."/>
            <person name="Kim M.S."/>
            <person name="Lee J.M."/>
            <person name="Cheong K."/>
            <person name="Shin H.S."/>
            <person name="Kim S.B."/>
            <person name="Han K."/>
            <person name="Lee J."/>
            <person name="Park M."/>
            <person name="Lee H.A."/>
            <person name="Lee H.Y."/>
            <person name="Lee Y."/>
            <person name="Oh S."/>
            <person name="Lee J.H."/>
            <person name="Choi E."/>
            <person name="Choi E."/>
            <person name="Lee S.E."/>
            <person name="Jeon J."/>
            <person name="Kim H."/>
            <person name="Choi G."/>
            <person name="Song H."/>
            <person name="Lee J."/>
            <person name="Lee S.C."/>
            <person name="Kwon J.K."/>
            <person name="Lee H.Y."/>
            <person name="Koo N."/>
            <person name="Hong Y."/>
            <person name="Kim R.W."/>
            <person name="Kang W.H."/>
            <person name="Huh J.H."/>
            <person name="Kang B.C."/>
            <person name="Yang T.J."/>
            <person name="Lee Y.H."/>
            <person name="Bennetzen J.L."/>
            <person name="Choi D."/>
        </authorList>
    </citation>
    <scope>NUCLEOTIDE SEQUENCE [LARGE SCALE GENOMIC DNA]</scope>
    <source>
        <strain evidence="3">cv. CM334</strain>
    </source>
</reference>
<evidence type="ECO:0000256" key="1">
    <source>
        <dbReference type="SAM" id="MobiDB-lite"/>
    </source>
</evidence>
<reference evidence="2 3" key="1">
    <citation type="journal article" date="2014" name="Nat. Genet.">
        <title>Genome sequence of the hot pepper provides insights into the evolution of pungency in Capsicum species.</title>
        <authorList>
            <person name="Kim S."/>
            <person name="Park M."/>
            <person name="Yeom S.I."/>
            <person name="Kim Y.M."/>
            <person name="Lee J.M."/>
            <person name="Lee H.A."/>
            <person name="Seo E."/>
            <person name="Choi J."/>
            <person name="Cheong K."/>
            <person name="Kim K.T."/>
            <person name="Jung K."/>
            <person name="Lee G.W."/>
            <person name="Oh S.K."/>
            <person name="Bae C."/>
            <person name="Kim S.B."/>
            <person name="Lee H.Y."/>
            <person name="Kim S.Y."/>
            <person name="Kim M.S."/>
            <person name="Kang B.C."/>
            <person name="Jo Y.D."/>
            <person name="Yang H.B."/>
            <person name="Jeong H.J."/>
            <person name="Kang W.H."/>
            <person name="Kwon J.K."/>
            <person name="Shin C."/>
            <person name="Lim J.Y."/>
            <person name="Park J.H."/>
            <person name="Huh J.H."/>
            <person name="Kim J.S."/>
            <person name="Kim B.D."/>
            <person name="Cohen O."/>
            <person name="Paran I."/>
            <person name="Suh M.C."/>
            <person name="Lee S.B."/>
            <person name="Kim Y.K."/>
            <person name="Shin Y."/>
            <person name="Noh S.J."/>
            <person name="Park J."/>
            <person name="Seo Y.S."/>
            <person name="Kwon S.Y."/>
            <person name="Kim H.A."/>
            <person name="Park J.M."/>
            <person name="Kim H.J."/>
            <person name="Choi S.B."/>
            <person name="Bosland P.W."/>
            <person name="Reeves G."/>
            <person name="Jo S.H."/>
            <person name="Lee B.W."/>
            <person name="Cho H.T."/>
            <person name="Choi H.S."/>
            <person name="Lee M.S."/>
            <person name="Yu Y."/>
            <person name="Do Choi Y."/>
            <person name="Park B.S."/>
            <person name="van Deynze A."/>
            <person name="Ashrafi H."/>
            <person name="Hill T."/>
            <person name="Kim W.T."/>
            <person name="Pai H.S."/>
            <person name="Ahn H.K."/>
            <person name="Yeam I."/>
            <person name="Giovannoni J.J."/>
            <person name="Rose J.K."/>
            <person name="Sorensen I."/>
            <person name="Lee S.J."/>
            <person name="Kim R.W."/>
            <person name="Choi I.Y."/>
            <person name="Choi B.S."/>
            <person name="Lim J.S."/>
            <person name="Lee Y.H."/>
            <person name="Choi D."/>
        </authorList>
    </citation>
    <scope>NUCLEOTIDE SEQUENCE [LARGE SCALE GENOMIC DNA]</scope>
    <source>
        <strain evidence="3">cv. CM334</strain>
    </source>
</reference>
<feature type="region of interest" description="Disordered" evidence="1">
    <location>
        <begin position="165"/>
        <end position="184"/>
    </location>
</feature>
<dbReference type="Gramene" id="PHT69909">
    <property type="protein sequence ID" value="PHT69909"/>
    <property type="gene ID" value="T459_25013"/>
</dbReference>
<keyword evidence="3" id="KW-1185">Reference proteome</keyword>
<feature type="region of interest" description="Disordered" evidence="1">
    <location>
        <begin position="125"/>
        <end position="148"/>
    </location>
</feature>
<accession>A0A2G2YJK6</accession>
<dbReference type="AlphaFoldDB" id="A0A2G2YJK6"/>
<dbReference type="EMBL" id="AYRZ02000010">
    <property type="protein sequence ID" value="PHT69909.1"/>
    <property type="molecule type" value="Genomic_DNA"/>
</dbReference>
<gene>
    <name evidence="2" type="ORF">T459_25013</name>
</gene>
<comment type="caution">
    <text evidence="2">The sequence shown here is derived from an EMBL/GenBank/DDBJ whole genome shotgun (WGS) entry which is preliminary data.</text>
</comment>
<protein>
    <submittedName>
        <fullName evidence="2">Uncharacterized protein</fullName>
    </submittedName>
</protein>
<dbReference type="Proteomes" id="UP000222542">
    <property type="component" value="Unassembled WGS sequence"/>
</dbReference>
<sequence>MSKMPFGFQILYLEYELKPHRDAVEWPSLCLPRCGPITVSYWIMIFYDLSLTTTWSNHGELLEFSKCQNGFHRDMMDGPSLYSLRYGLIASRQEGDPSDDVVDVVGPTNTDSLVKETVKPIEIEEDKANQAPSPFKNGEQHEQPLPTTPDEYMISDTAILSAFTTPKKDVSDDKKTPVSHSRKPSKIYRSPILTHFGSSSKEKKKLASKERTKYPFEGYDITKDSPNVEMKIFEEWINDGLYKQHMKKKDKDDHYKVNCSTLGFRQLDFVVSFPKFKNWFYLMYQQNKCWNDEDLATQDASARTDEVPDMEMSLINTIKGLSTRTGQPWHIVNKTIHLSQQLSDIFCIVKIDYSFIATDYSAVAMGYLTIPIDHSYVAIDDVTIDMSDIFYIIATDYSSATTGWLYAATDILPVATEYDEHGEEKYFKRDDVNANIPSTKELVKAFNIDCYPMRMQCDGAADLMGDFVVKSAMEKSFDTFRKILREQKLDAYFRDSCFRKYLDLPEDNNTHFQMKIVYELLKRRFIYENKDKMDESVQTLSDPKVIDRIIMELFGATTITRKIILEGGLIVVDGLSGDGSIGGGSGTVVGAIDAPLIVIKENHYEYDHTGYTDFASPSDCSICKCQDCRAKHDVVIHAINALTTIKELTSKRGLIP</sequence>
<proteinExistence type="predicted"/>
<evidence type="ECO:0000313" key="2">
    <source>
        <dbReference type="EMBL" id="PHT69909.1"/>
    </source>
</evidence>